<feature type="domain" description="Integrase catalytic" evidence="2">
    <location>
        <begin position="133"/>
        <end position="322"/>
    </location>
</feature>
<dbReference type="InterPro" id="IPR012337">
    <property type="entry name" value="RNaseH-like_sf"/>
</dbReference>
<organism evidence="3 4">
    <name type="scientific">Candidatus Sulfurimonas baltica</name>
    <dbReference type="NCBI Taxonomy" id="2740404"/>
    <lineage>
        <taxon>Bacteria</taxon>
        <taxon>Pseudomonadati</taxon>
        <taxon>Campylobacterota</taxon>
        <taxon>Epsilonproteobacteria</taxon>
        <taxon>Campylobacterales</taxon>
        <taxon>Sulfurimonadaceae</taxon>
        <taxon>Sulfurimonas</taxon>
    </lineage>
</organism>
<dbReference type="Gene3D" id="3.30.420.10">
    <property type="entry name" value="Ribonuclease H-like superfamily/Ribonuclease H"/>
    <property type="match status" value="1"/>
</dbReference>
<keyword evidence="4" id="KW-1185">Reference proteome</keyword>
<dbReference type="InterPro" id="IPR036397">
    <property type="entry name" value="RNaseH_sf"/>
</dbReference>
<evidence type="ECO:0000259" key="2">
    <source>
        <dbReference type="PROSITE" id="PS50994"/>
    </source>
</evidence>
<evidence type="ECO:0000256" key="1">
    <source>
        <dbReference type="ARBA" id="ARBA00009277"/>
    </source>
</evidence>
<comment type="similarity">
    <text evidence="1">Belongs to the transposase IS21/IS408/IS1162 family.</text>
</comment>
<protein>
    <submittedName>
        <fullName evidence="3">IS21 family transposase</fullName>
    </submittedName>
</protein>
<dbReference type="RefSeq" id="WP_194370579.1">
    <property type="nucleotide sequence ID" value="NZ_CP054492.1"/>
</dbReference>
<dbReference type="Pfam" id="PF22483">
    <property type="entry name" value="Mu-transpos_C_2"/>
    <property type="match status" value="1"/>
</dbReference>
<gene>
    <name evidence="3" type="ORF">HUE88_02000</name>
</gene>
<dbReference type="InterPro" id="IPR001584">
    <property type="entry name" value="Integrase_cat-core"/>
</dbReference>
<dbReference type="Proteomes" id="UP000593994">
    <property type="component" value="Chromosome"/>
</dbReference>
<dbReference type="PROSITE" id="PS50994">
    <property type="entry name" value="INTEGRASE"/>
    <property type="match status" value="1"/>
</dbReference>
<dbReference type="NCBIfam" id="NF033546">
    <property type="entry name" value="transpos_IS21"/>
    <property type="match status" value="1"/>
</dbReference>
<evidence type="ECO:0000313" key="4">
    <source>
        <dbReference type="Proteomes" id="UP000593994"/>
    </source>
</evidence>
<dbReference type="EMBL" id="CP054492">
    <property type="protein sequence ID" value="QOY52492.1"/>
    <property type="molecule type" value="Genomic_DNA"/>
</dbReference>
<accession>A0A7S7LW96</accession>
<dbReference type="GO" id="GO:0015074">
    <property type="term" value="P:DNA integration"/>
    <property type="evidence" value="ECO:0007669"/>
    <property type="project" value="InterPro"/>
</dbReference>
<dbReference type="KEGG" id="sbal:HUE88_02000"/>
<evidence type="ECO:0000313" key="3">
    <source>
        <dbReference type="EMBL" id="QOY52492.1"/>
    </source>
</evidence>
<dbReference type="SUPFAM" id="SSF53098">
    <property type="entry name" value="Ribonuclease H-like"/>
    <property type="match status" value="1"/>
</dbReference>
<dbReference type="GO" id="GO:0003676">
    <property type="term" value="F:nucleic acid binding"/>
    <property type="evidence" value="ECO:0007669"/>
    <property type="project" value="InterPro"/>
</dbReference>
<dbReference type="PANTHER" id="PTHR35004:SF8">
    <property type="entry name" value="TRANSPOSASE RV3428C-RELATED"/>
    <property type="match status" value="1"/>
</dbReference>
<reference evidence="3 4" key="1">
    <citation type="submission" date="2020-05" db="EMBL/GenBank/DDBJ databases">
        <title>Sulfurimonas marisnigri, sp. nov., and Sulfurimonas baltica, sp. nov., manganese oxide reducing chemolithoautotrophs of the class Epsilonproteobacteria isolated from the pelagic redoxclines of the Black and Baltic Seas and emended description of the genus Sulfurimonas.</title>
        <authorList>
            <person name="Henkel J.V."/>
            <person name="Laudan C."/>
            <person name="Werner J."/>
            <person name="Neu T."/>
            <person name="Plewe S."/>
            <person name="Sproer C."/>
            <person name="Bunk B."/>
            <person name="Schulz-Vogt H.N."/>
        </authorList>
    </citation>
    <scope>NUCLEOTIDE SEQUENCE [LARGE SCALE GENOMIC DNA]</scope>
    <source>
        <strain evidence="3 4">GD2</strain>
    </source>
</reference>
<proteinExistence type="inferred from homology"/>
<name>A0A7S7LW96_9BACT</name>
<dbReference type="InterPro" id="IPR054353">
    <property type="entry name" value="IstA-like_C"/>
</dbReference>
<dbReference type="AlphaFoldDB" id="A0A7S7LW96"/>
<dbReference type="PANTHER" id="PTHR35004">
    <property type="entry name" value="TRANSPOSASE RV3428C-RELATED"/>
    <property type="match status" value="1"/>
</dbReference>
<sequence length="522" mass="61136">MRKIDMKQIREVLRLYLLANLSARKIQGATGVARTTVQEYIKRCNESDIVTYEMLTNINDETLNQKLFGITSTTITPNPSKIMPDYNSVHQEMKRKKKTKVTLMLLWEEYKATYSEQAYAYTQFRVYYRRYKQRLNPSMRQIHIAGEKVFVDYSGVTIPIYNQKTGEIDSAQIFVAVLSASGYTFVHATPSQKQEDFILSHTLAYLFFGGVPQIVVPDNLKSAVISNNKNGIVINESYAALARHYSMRVEPARPYKPKDKSKAEQGVQGIQRYILACFRHTKFFSVDELNDAIASLMDRYNNKVMKHINKSRTQLFEELEKDELQALPANRYIYEQYKRAKVGIDYHITLEKCNYSVPFQYMQKEVEVRYSTHHVRIYYSNEIIATHPRLRTVGTFSTLNEHRSPDHEYIHNKWNPERLRSWAKSIGEYSSVFIEDCFESVGYKEQAFRKIMSVLKMAKEYGNTEFELALMYAIEHKLTRVKSIRSVLDKRLYLQKSSNNRDYMIPTLFNTHENLRGADEYK</sequence>